<proteinExistence type="predicted"/>
<feature type="domain" description="ATPase dynein-related AAA" evidence="3">
    <location>
        <begin position="57"/>
        <end position="174"/>
    </location>
</feature>
<name>A0AA35T9F5_GEOBA</name>
<dbReference type="InterPro" id="IPR041190">
    <property type="entry name" value="Midasin_AAA_lid_5"/>
</dbReference>
<keyword evidence="6" id="KW-1185">Reference proteome</keyword>
<evidence type="ECO:0000256" key="1">
    <source>
        <dbReference type="ARBA" id="ARBA00022741"/>
    </source>
</evidence>
<evidence type="ECO:0000259" key="4">
    <source>
        <dbReference type="Pfam" id="PF17865"/>
    </source>
</evidence>
<dbReference type="GO" id="GO:0005634">
    <property type="term" value="C:nucleus"/>
    <property type="evidence" value="ECO:0007669"/>
    <property type="project" value="TreeGrafter"/>
</dbReference>
<keyword evidence="2" id="KW-0067">ATP-binding</keyword>
<keyword evidence="1" id="KW-0547">Nucleotide-binding</keyword>
<dbReference type="GO" id="GO:0000055">
    <property type="term" value="P:ribosomal large subunit export from nucleus"/>
    <property type="evidence" value="ECO:0007669"/>
    <property type="project" value="TreeGrafter"/>
</dbReference>
<dbReference type="InterPro" id="IPR027417">
    <property type="entry name" value="P-loop_NTPase"/>
</dbReference>
<dbReference type="PANTHER" id="PTHR48103">
    <property type="entry name" value="MIDASIN-RELATED"/>
    <property type="match status" value="1"/>
</dbReference>
<gene>
    <name evidence="5" type="ORF">GBAR_LOCUS24533</name>
</gene>
<dbReference type="SUPFAM" id="SSF52540">
    <property type="entry name" value="P-loop containing nucleoside triphosphate hydrolases"/>
    <property type="match status" value="2"/>
</dbReference>
<organism evidence="5 6">
    <name type="scientific">Geodia barretti</name>
    <name type="common">Barrett's horny sponge</name>
    <dbReference type="NCBI Taxonomy" id="519541"/>
    <lineage>
        <taxon>Eukaryota</taxon>
        <taxon>Metazoa</taxon>
        <taxon>Porifera</taxon>
        <taxon>Demospongiae</taxon>
        <taxon>Heteroscleromorpha</taxon>
        <taxon>Tetractinellida</taxon>
        <taxon>Astrophorina</taxon>
        <taxon>Geodiidae</taxon>
        <taxon>Geodia</taxon>
    </lineage>
</organism>
<feature type="domain" description="Midasin AAA lid" evidence="4">
    <location>
        <begin position="602"/>
        <end position="675"/>
    </location>
</feature>
<dbReference type="GO" id="GO:0005524">
    <property type="term" value="F:ATP binding"/>
    <property type="evidence" value="ECO:0007669"/>
    <property type="project" value="UniProtKB-KW"/>
</dbReference>
<evidence type="ECO:0000313" key="5">
    <source>
        <dbReference type="EMBL" id="CAI8044180.1"/>
    </source>
</evidence>
<dbReference type="GO" id="GO:0000027">
    <property type="term" value="P:ribosomal large subunit assembly"/>
    <property type="evidence" value="ECO:0007669"/>
    <property type="project" value="TreeGrafter"/>
</dbReference>
<dbReference type="GO" id="GO:0030687">
    <property type="term" value="C:preribosome, large subunit precursor"/>
    <property type="evidence" value="ECO:0007669"/>
    <property type="project" value="TreeGrafter"/>
</dbReference>
<dbReference type="EMBL" id="CASHTH010003383">
    <property type="protein sequence ID" value="CAI8044180.1"/>
    <property type="molecule type" value="Genomic_DNA"/>
</dbReference>
<feature type="domain" description="ATPase dynein-related AAA" evidence="3">
    <location>
        <begin position="503"/>
        <end position="589"/>
    </location>
</feature>
<dbReference type="AlphaFoldDB" id="A0AA35T9F5"/>
<dbReference type="FunFam" id="3.40.50.300:FF:000582">
    <property type="entry name" value="Midasin"/>
    <property type="match status" value="1"/>
</dbReference>
<evidence type="ECO:0000256" key="2">
    <source>
        <dbReference type="ARBA" id="ARBA00022840"/>
    </source>
</evidence>
<dbReference type="Pfam" id="PF17865">
    <property type="entry name" value="AAA_lid_5"/>
    <property type="match status" value="1"/>
</dbReference>
<dbReference type="Proteomes" id="UP001174909">
    <property type="component" value="Unassembled WGS sequence"/>
</dbReference>
<feature type="non-terminal residue" evidence="5">
    <location>
        <position position="1"/>
    </location>
</feature>
<dbReference type="Pfam" id="PF07728">
    <property type="entry name" value="AAA_5"/>
    <property type="match status" value="3"/>
</dbReference>
<sequence length="675" mass="74762">MDFIVRRDDDALKLERISSCNFGTSCLSAHADKEQFQGNQKLEELHIAVEGSGALSVVVQGPSGCGKTSLLRDYLSLRGRTVGDSVMVVHLGEQIDSKVLLGTFTCTAVPGEFVWMPGLLTKCVLNGHWIVLEDIDFAPPDVISLLLPLVKTGRLNLPGYYEAVVAARDFKLFLTQRTTSTGCPEAGHMVAGLLKVLEDHSVTLTLPPHTTDDIEKVISSEYPDLETFTKQLALTVVEQGVSLRHVLKLCNRIVPQVAHGRLTSVPDMMLDLLDCFCGHLSGEKKLSKALKLSHLCGGLSQNMVEQLCFSHMPSLQSSPSTFSVGRSYIGRSCSSQSKVCYSHTQSSLSLLEAVSRCVQMAEPVLLVGETGVGKTATVSYLASVTGYKLVVMNLSQQTDSIDLLGGYKPVQMVHIVAPLKEEFEELFRATFSLKQNGHFLASVQTCVTKKQWIKLLKLMVHSVESAHKRTKRSDKNLYAKWGKLGLKLKKLRQQLLKSQTFAFTFDEGALVEAVKEGWWILLDEVNLASAESLQCLSAILEAHSNSLLFMEKPDSEPVTRHPDFRLFCCMNPSTDVGKKSLPENIRNRFTELYVEEPTSTADLSVMIQDYLKNDCPSNPLVEGIVRLYRSLKELSKTKLLGGTGRSPHYSLRNLCRALEYASNHRCGSFHRSLYE</sequence>
<dbReference type="PANTHER" id="PTHR48103:SF2">
    <property type="entry name" value="MIDASIN"/>
    <property type="match status" value="1"/>
</dbReference>
<protein>
    <submittedName>
        <fullName evidence="5">Midasin</fullName>
    </submittedName>
</protein>
<evidence type="ECO:0000313" key="6">
    <source>
        <dbReference type="Proteomes" id="UP001174909"/>
    </source>
</evidence>
<dbReference type="InterPro" id="IPR011704">
    <property type="entry name" value="ATPase_dyneun-rel_AAA"/>
</dbReference>
<comment type="caution">
    <text evidence="5">The sequence shown here is derived from an EMBL/GenBank/DDBJ whole genome shotgun (WGS) entry which is preliminary data.</text>
</comment>
<reference evidence="5" key="1">
    <citation type="submission" date="2023-03" db="EMBL/GenBank/DDBJ databases">
        <authorList>
            <person name="Steffen K."/>
            <person name="Cardenas P."/>
        </authorList>
    </citation>
    <scope>NUCLEOTIDE SEQUENCE</scope>
</reference>
<evidence type="ECO:0000259" key="3">
    <source>
        <dbReference type="Pfam" id="PF07728"/>
    </source>
</evidence>
<dbReference type="Gene3D" id="3.40.50.300">
    <property type="entry name" value="P-loop containing nucleotide triphosphate hydrolases"/>
    <property type="match status" value="2"/>
</dbReference>
<accession>A0AA35T9F5</accession>
<feature type="domain" description="ATPase dynein-related AAA" evidence="3">
    <location>
        <begin position="363"/>
        <end position="412"/>
    </location>
</feature>
<dbReference type="GO" id="GO:0016887">
    <property type="term" value="F:ATP hydrolysis activity"/>
    <property type="evidence" value="ECO:0007669"/>
    <property type="project" value="InterPro"/>
</dbReference>